<evidence type="ECO:0000313" key="2">
    <source>
        <dbReference type="EMBL" id="TDH74337.1"/>
    </source>
</evidence>
<dbReference type="GeneID" id="94348381"/>
<dbReference type="RefSeq" id="XP_067823835.1">
    <property type="nucleotide sequence ID" value="XM_067962710.1"/>
</dbReference>
<evidence type="ECO:0000313" key="3">
    <source>
        <dbReference type="Proteomes" id="UP000294530"/>
    </source>
</evidence>
<protein>
    <submittedName>
        <fullName evidence="2">Uncharacterized protein</fullName>
    </submittedName>
</protein>
<reference evidence="2 3" key="1">
    <citation type="journal article" date="2021" name="Genome Biol.">
        <title>AFLAP: assembly-free linkage analysis pipeline using k-mers from genome sequencing data.</title>
        <authorList>
            <person name="Fletcher K."/>
            <person name="Zhang L."/>
            <person name="Gil J."/>
            <person name="Han R."/>
            <person name="Cavanaugh K."/>
            <person name="Michelmore R."/>
        </authorList>
    </citation>
    <scope>NUCLEOTIDE SEQUENCE [LARGE SCALE GENOMIC DNA]</scope>
    <source>
        <strain evidence="2 3">SF5</strain>
    </source>
</reference>
<feature type="region of interest" description="Disordered" evidence="1">
    <location>
        <begin position="56"/>
        <end position="83"/>
    </location>
</feature>
<sequence>MSVPRPAADHNGNSIRSGVPRDVVCDISIRRVHPVPECAHATSDRAILAGIEQARNKNDEASSVPMWNIPRPGDCPNGDMDGR</sequence>
<organism evidence="2 3">
    <name type="scientific">Bremia lactucae</name>
    <name type="common">Lettuce downy mildew</name>
    <dbReference type="NCBI Taxonomy" id="4779"/>
    <lineage>
        <taxon>Eukaryota</taxon>
        <taxon>Sar</taxon>
        <taxon>Stramenopiles</taxon>
        <taxon>Oomycota</taxon>
        <taxon>Peronosporomycetes</taxon>
        <taxon>Peronosporales</taxon>
        <taxon>Peronosporaceae</taxon>
        <taxon>Bremia</taxon>
    </lineage>
</organism>
<dbReference type="Proteomes" id="UP000294530">
    <property type="component" value="Unassembled WGS sequence"/>
</dbReference>
<evidence type="ECO:0000256" key="1">
    <source>
        <dbReference type="SAM" id="MobiDB-lite"/>
    </source>
</evidence>
<dbReference type="AlphaFoldDB" id="A0A976P0N8"/>
<gene>
    <name evidence="2" type="ORF">CCR75_004624</name>
</gene>
<dbReference type="EMBL" id="SHOA02000011">
    <property type="protein sequence ID" value="TDH74337.1"/>
    <property type="molecule type" value="Genomic_DNA"/>
</dbReference>
<name>A0A976P0N8_BRELC</name>
<proteinExistence type="predicted"/>
<accession>A0A976P0N8</accession>
<keyword evidence="3" id="KW-1185">Reference proteome</keyword>
<feature type="region of interest" description="Disordered" evidence="1">
    <location>
        <begin position="1"/>
        <end position="20"/>
    </location>
</feature>
<dbReference type="KEGG" id="blac:94348381"/>
<comment type="caution">
    <text evidence="2">The sequence shown here is derived from an EMBL/GenBank/DDBJ whole genome shotgun (WGS) entry which is preliminary data.</text>
</comment>